<organism evidence="1 2">
    <name type="scientific">Prevotella herbatica</name>
    <dbReference type="NCBI Taxonomy" id="2801997"/>
    <lineage>
        <taxon>Bacteria</taxon>
        <taxon>Pseudomonadati</taxon>
        <taxon>Bacteroidota</taxon>
        <taxon>Bacteroidia</taxon>
        <taxon>Bacteroidales</taxon>
        <taxon>Prevotellaceae</taxon>
        <taxon>Prevotella</taxon>
    </lineage>
</organism>
<reference evidence="1 2" key="1">
    <citation type="journal article" date="2022" name="Int. J. Syst. Evol. Microbiol.">
        <title>Prevotella herbatica sp. nov., a plant polysaccharide-decomposing anaerobic bacterium isolated from a methanogenic reactor.</title>
        <authorList>
            <person name="Uek A."/>
            <person name="Tonouchi A."/>
            <person name="Kaku N."/>
            <person name="Ueki K."/>
        </authorList>
    </citation>
    <scope>NUCLEOTIDE SEQUENCE [LARGE SCALE GENOMIC DNA]</scope>
    <source>
        <strain evidence="1 2">WR041</strain>
    </source>
</reference>
<keyword evidence="2" id="KW-1185">Reference proteome</keyword>
<sequence length="67" mass="7200">MSENPAFLISASVSSNTPDDAIFIFAQRPDESTEDGAYLDDKTVDLEIAADDLALVLLIADDSTFSM</sequence>
<dbReference type="Proteomes" id="UP001319045">
    <property type="component" value="Chromosome"/>
</dbReference>
<accession>A0ABM7NYI9</accession>
<name>A0ABM7NYI9_9BACT</name>
<evidence type="ECO:0000313" key="2">
    <source>
        <dbReference type="Proteomes" id="UP001319045"/>
    </source>
</evidence>
<dbReference type="EMBL" id="AP024484">
    <property type="protein sequence ID" value="BCS85570.1"/>
    <property type="molecule type" value="Genomic_DNA"/>
</dbReference>
<gene>
    <name evidence="1" type="ORF">prwr041_14630</name>
</gene>
<protein>
    <submittedName>
        <fullName evidence="1">Uncharacterized protein</fullName>
    </submittedName>
</protein>
<proteinExistence type="predicted"/>
<evidence type="ECO:0000313" key="1">
    <source>
        <dbReference type="EMBL" id="BCS85570.1"/>
    </source>
</evidence>